<comment type="similarity">
    <text evidence="1">Belongs to the peptidase C48 family.</text>
</comment>
<sequence length="240" mass="26366">MEYLKQVARCVKNRDFKSPAALDLLTNDADRADSGASGTQSGIEIVDRADNSVPMDSDGAADGLAEALELVGKSALGDDTVNTLMLKMFAANVNTVVVDTSVAGNVMNGFMPVESMQKICTGVTKEQILIPVICGKNHWCSIMMDLMTKDVCIYDPMNSSYGVNLRPIADKLAMMVPNAAPRRYRVRAYHSDLGVQVDSYNCGVYMLLAFELFAGAENISQLSRKELQYLRYRYLCMCLN</sequence>
<dbReference type="SUPFAM" id="SSF54001">
    <property type="entry name" value="Cysteine proteinases"/>
    <property type="match status" value="1"/>
</dbReference>
<dbReference type="PROSITE" id="PS50600">
    <property type="entry name" value="ULP_PROTEASE"/>
    <property type="match status" value="1"/>
</dbReference>
<evidence type="ECO:0000313" key="5">
    <source>
        <dbReference type="EMBL" id="KAE9040217.1"/>
    </source>
</evidence>
<dbReference type="GO" id="GO:0006508">
    <property type="term" value="P:proteolysis"/>
    <property type="evidence" value="ECO:0007669"/>
    <property type="project" value="UniProtKB-KW"/>
</dbReference>
<protein>
    <recommendedName>
        <fullName evidence="4">Ubiquitin-like protease family profile domain-containing protein</fullName>
    </recommendedName>
</protein>
<dbReference type="Pfam" id="PF02902">
    <property type="entry name" value="Peptidase_C48"/>
    <property type="match status" value="1"/>
</dbReference>
<accession>A0A6A3NG00</accession>
<proteinExistence type="inferred from homology"/>
<dbReference type="GO" id="GO:0008234">
    <property type="term" value="F:cysteine-type peptidase activity"/>
    <property type="evidence" value="ECO:0007669"/>
    <property type="project" value="InterPro"/>
</dbReference>
<dbReference type="EMBL" id="QXFU01000210">
    <property type="protein sequence ID" value="KAE9040217.1"/>
    <property type="molecule type" value="Genomic_DNA"/>
</dbReference>
<evidence type="ECO:0000256" key="3">
    <source>
        <dbReference type="ARBA" id="ARBA00022801"/>
    </source>
</evidence>
<organism evidence="5 6">
    <name type="scientific">Phytophthora rubi</name>
    <dbReference type="NCBI Taxonomy" id="129364"/>
    <lineage>
        <taxon>Eukaryota</taxon>
        <taxon>Sar</taxon>
        <taxon>Stramenopiles</taxon>
        <taxon>Oomycota</taxon>
        <taxon>Peronosporomycetes</taxon>
        <taxon>Peronosporales</taxon>
        <taxon>Peronosporaceae</taxon>
        <taxon>Phytophthora</taxon>
    </lineage>
</organism>
<dbReference type="Proteomes" id="UP000435112">
    <property type="component" value="Unassembled WGS sequence"/>
</dbReference>
<keyword evidence="3" id="KW-0378">Hydrolase</keyword>
<comment type="caution">
    <text evidence="5">The sequence shown here is derived from an EMBL/GenBank/DDBJ whole genome shotgun (WGS) entry which is preliminary data.</text>
</comment>
<dbReference type="InterPro" id="IPR038765">
    <property type="entry name" value="Papain-like_cys_pep_sf"/>
</dbReference>
<evidence type="ECO:0000256" key="1">
    <source>
        <dbReference type="ARBA" id="ARBA00005234"/>
    </source>
</evidence>
<feature type="domain" description="Ubiquitin-like protease family profile" evidence="4">
    <location>
        <begin position="43"/>
        <end position="213"/>
    </location>
</feature>
<keyword evidence="2" id="KW-0645">Protease</keyword>
<gene>
    <name evidence="5" type="ORF">PR002_g5064</name>
</gene>
<dbReference type="Gene3D" id="3.40.395.10">
    <property type="entry name" value="Adenoviral Proteinase, Chain A"/>
    <property type="match status" value="1"/>
</dbReference>
<reference evidence="5 6" key="1">
    <citation type="submission" date="2018-09" db="EMBL/GenBank/DDBJ databases">
        <title>Genomic investigation of the strawberry pathogen Phytophthora fragariae indicates pathogenicity is determined by transcriptional variation in three key races.</title>
        <authorList>
            <person name="Adams T.M."/>
            <person name="Armitage A.D."/>
            <person name="Sobczyk M.K."/>
            <person name="Bates H.J."/>
            <person name="Dunwell J.M."/>
            <person name="Nellist C.F."/>
            <person name="Harrison R.J."/>
        </authorList>
    </citation>
    <scope>NUCLEOTIDE SEQUENCE [LARGE SCALE GENOMIC DNA]</scope>
    <source>
        <strain evidence="5 6">SCRP324</strain>
    </source>
</reference>
<dbReference type="InterPro" id="IPR003653">
    <property type="entry name" value="Peptidase_C48_C"/>
</dbReference>
<evidence type="ECO:0000259" key="4">
    <source>
        <dbReference type="PROSITE" id="PS50600"/>
    </source>
</evidence>
<evidence type="ECO:0000256" key="2">
    <source>
        <dbReference type="ARBA" id="ARBA00022670"/>
    </source>
</evidence>
<dbReference type="AlphaFoldDB" id="A0A6A3NG00"/>
<dbReference type="OrthoDB" id="115773at2759"/>
<name>A0A6A3NG00_9STRA</name>
<evidence type="ECO:0000313" key="6">
    <source>
        <dbReference type="Proteomes" id="UP000435112"/>
    </source>
</evidence>